<keyword evidence="1" id="KW-0472">Membrane</keyword>
<gene>
    <name evidence="2" type="ORF">CYCCA115_LOCUS10081</name>
</gene>
<evidence type="ECO:0008006" key="4">
    <source>
        <dbReference type="Google" id="ProtNLM"/>
    </source>
</evidence>
<comment type="caution">
    <text evidence="2">The sequence shown here is derived from an EMBL/GenBank/DDBJ whole genome shotgun (WGS) entry which is preliminary data.</text>
</comment>
<proteinExistence type="predicted"/>
<accession>A0AAD2CVV4</accession>
<name>A0AAD2CVV4_9STRA</name>
<organism evidence="2 3">
    <name type="scientific">Cylindrotheca closterium</name>
    <dbReference type="NCBI Taxonomy" id="2856"/>
    <lineage>
        <taxon>Eukaryota</taxon>
        <taxon>Sar</taxon>
        <taxon>Stramenopiles</taxon>
        <taxon>Ochrophyta</taxon>
        <taxon>Bacillariophyta</taxon>
        <taxon>Bacillariophyceae</taxon>
        <taxon>Bacillariophycidae</taxon>
        <taxon>Bacillariales</taxon>
        <taxon>Bacillariaceae</taxon>
        <taxon>Cylindrotheca</taxon>
    </lineage>
</organism>
<dbReference type="EMBL" id="CAKOGP040001557">
    <property type="protein sequence ID" value="CAJ1945939.1"/>
    <property type="molecule type" value="Genomic_DNA"/>
</dbReference>
<evidence type="ECO:0000313" key="3">
    <source>
        <dbReference type="Proteomes" id="UP001295423"/>
    </source>
</evidence>
<reference evidence="2" key="1">
    <citation type="submission" date="2023-08" db="EMBL/GenBank/DDBJ databases">
        <authorList>
            <person name="Audoor S."/>
            <person name="Bilcke G."/>
        </authorList>
    </citation>
    <scope>NUCLEOTIDE SEQUENCE</scope>
</reference>
<protein>
    <recommendedName>
        <fullName evidence="4">Glycosyltransferase family 92 protein</fullName>
    </recommendedName>
</protein>
<dbReference type="Proteomes" id="UP001295423">
    <property type="component" value="Unassembled WGS sequence"/>
</dbReference>
<keyword evidence="1" id="KW-0812">Transmembrane</keyword>
<keyword evidence="3" id="KW-1185">Reference proteome</keyword>
<evidence type="ECO:0000256" key="1">
    <source>
        <dbReference type="SAM" id="Phobius"/>
    </source>
</evidence>
<feature type="transmembrane region" description="Helical" evidence="1">
    <location>
        <begin position="21"/>
        <end position="41"/>
    </location>
</feature>
<dbReference type="AlphaFoldDB" id="A0AAD2CVV4"/>
<evidence type="ECO:0000313" key="2">
    <source>
        <dbReference type="EMBL" id="CAJ1945939.1"/>
    </source>
</evidence>
<sequence length="500" mass="57359">MIEKPPTSPNKKAKKTSALSYVFLVLLGISVCSFLQMRGLLHAYDSIGSNDQDATHPQTTSAIESSLHAFKSAGKKEPAAIVEDHESVAVEDPIPNPEPTIGSESFSACLLVMDDNHRLVEWMAYHYHVLPLRYLVIAVDPRSKTSPTAILNRWRTMGVYVEEWDDFNFMRKDIASNKIGDDQDLQIKRDRHRMRQKNFYQACLRRMKAQNRTYTTLIDTDEYITYNYKGGDQFEAWEKKRKQITRKIPIYKGKTRVLPSSVPPTTGEEGALLKFIRTEQKAGTPFFQGACISCPRLQFGSKESSEEERKHGIPESLKIDPFRLDTLRFRLHAERQDFVKNGLSKSILDVSRIDKFPKIQSLHRPIKSICSAPWKDEWSSALRINHYLGSWEAYSFRDDSRRGGERSFEGWAFKAKEGDDTDDNIRPWVDGFVQTHGPDKATDLLKDAGLPRGMKGNDKNWTIMFLDEILSVNKTEGNPMRVAFDNFVRDFHLNEKQTPN</sequence>
<keyword evidence="1" id="KW-1133">Transmembrane helix</keyword>